<evidence type="ECO:0000313" key="2">
    <source>
        <dbReference type="Proteomes" id="UP000431092"/>
    </source>
</evidence>
<dbReference type="AlphaFoldDB" id="A0A6I3IBL8"/>
<proteinExistence type="predicted"/>
<reference evidence="1 2" key="1">
    <citation type="submission" date="2019-11" db="EMBL/GenBank/DDBJ databases">
        <title>Whole genome sequencing identifies a novel species of the genus Arsenicicoccus isolated from human blood.</title>
        <authorList>
            <person name="Jeong J.H."/>
            <person name="Kweon O.J."/>
            <person name="Kim H.R."/>
            <person name="Kim T.-H."/>
            <person name="Ha S.-M."/>
            <person name="Lee M.-K."/>
        </authorList>
    </citation>
    <scope>NUCLEOTIDE SEQUENCE [LARGE SCALE GENOMIC DNA]</scope>
    <source>
        <strain evidence="1 2">MKL-02</strain>
    </source>
</reference>
<sequence>MPHTSQHDAAIWRTVCINDLVDSGRFHEVPHVPTTFPGALSPEEKVMATGPFALHEFMSIGDGTYVHDAGFFFASGRYGAALTAGVVIGRAVGNRSRRRAAADAAVVPRGRWARPRL</sequence>
<dbReference type="RefSeq" id="WP_154592980.1">
    <property type="nucleotide sequence ID" value="NZ_WLVL01000023.1"/>
</dbReference>
<comment type="caution">
    <text evidence="1">The sequence shown here is derived from an EMBL/GenBank/DDBJ whole genome shotgun (WGS) entry which is preliminary data.</text>
</comment>
<gene>
    <name evidence="1" type="ORF">GGG17_06680</name>
</gene>
<accession>A0A6I3IBL8</accession>
<name>A0A6I3IBL8_9MICO</name>
<evidence type="ECO:0000313" key="1">
    <source>
        <dbReference type="EMBL" id="MTB71658.1"/>
    </source>
</evidence>
<dbReference type="EMBL" id="WLVL01000023">
    <property type="protein sequence ID" value="MTB71658.1"/>
    <property type="molecule type" value="Genomic_DNA"/>
</dbReference>
<organism evidence="1 2">
    <name type="scientific">Arsenicicoccus cauae</name>
    <dbReference type="NCBI Taxonomy" id="2663847"/>
    <lineage>
        <taxon>Bacteria</taxon>
        <taxon>Bacillati</taxon>
        <taxon>Actinomycetota</taxon>
        <taxon>Actinomycetes</taxon>
        <taxon>Micrococcales</taxon>
        <taxon>Intrasporangiaceae</taxon>
        <taxon>Arsenicicoccus</taxon>
    </lineage>
</organism>
<keyword evidence="2" id="KW-1185">Reference proteome</keyword>
<protein>
    <submittedName>
        <fullName evidence="1">Uncharacterized protein</fullName>
    </submittedName>
</protein>
<dbReference type="Proteomes" id="UP000431092">
    <property type="component" value="Unassembled WGS sequence"/>
</dbReference>